<dbReference type="RefSeq" id="WP_167981812.1">
    <property type="nucleotide sequence ID" value="NZ_JAATEJ010000003.1"/>
</dbReference>
<evidence type="ECO:0008006" key="3">
    <source>
        <dbReference type="Google" id="ProtNLM"/>
    </source>
</evidence>
<dbReference type="EMBL" id="JAATEJ010000003">
    <property type="protein sequence ID" value="NJP42948.1"/>
    <property type="molecule type" value="Genomic_DNA"/>
</dbReference>
<comment type="caution">
    <text evidence="1">The sequence shown here is derived from an EMBL/GenBank/DDBJ whole genome shotgun (WGS) entry which is preliminary data.</text>
</comment>
<protein>
    <recommendedName>
        <fullName evidence="3">DUF3303 domain-containing protein</fullName>
    </recommendedName>
</protein>
<keyword evidence="2" id="KW-1185">Reference proteome</keyword>
<dbReference type="Proteomes" id="UP000734511">
    <property type="component" value="Unassembled WGS sequence"/>
</dbReference>
<evidence type="ECO:0000313" key="2">
    <source>
        <dbReference type="Proteomes" id="UP000734511"/>
    </source>
</evidence>
<proteinExistence type="predicted"/>
<gene>
    <name evidence="1" type="ORF">HCN08_05930</name>
</gene>
<evidence type="ECO:0000313" key="1">
    <source>
        <dbReference type="EMBL" id="NJP42948.1"/>
    </source>
</evidence>
<sequence length="96" mass="10595">MRMLLTATMDTEAANQAVDDGTMSKMMQEMAETLRPESAYFTATGGARCCYMVFDMRDSAQMPPMLEPFFHAGAKVDLRPVMSMDDLQTGLASLGR</sequence>
<accession>A0ABX0ZGJ5</accession>
<dbReference type="InterPro" id="IPR021734">
    <property type="entry name" value="DUF3303"/>
</dbReference>
<reference evidence="1 2" key="1">
    <citation type="submission" date="2020-03" db="EMBL/GenBank/DDBJ databases">
        <title>WGS of actinomycetes isolated from Thailand.</title>
        <authorList>
            <person name="Thawai C."/>
        </authorList>
    </citation>
    <scope>NUCLEOTIDE SEQUENCE [LARGE SCALE GENOMIC DNA]</scope>
    <source>
        <strain evidence="1 2">PRB2-1</strain>
    </source>
</reference>
<dbReference type="Pfam" id="PF11746">
    <property type="entry name" value="DUF3303"/>
    <property type="match status" value="1"/>
</dbReference>
<name>A0ABX0ZGJ5_9ACTN</name>
<organism evidence="1 2">
    <name type="scientific">Actinacidiphila epipremni</name>
    <dbReference type="NCBI Taxonomy" id="2053013"/>
    <lineage>
        <taxon>Bacteria</taxon>
        <taxon>Bacillati</taxon>
        <taxon>Actinomycetota</taxon>
        <taxon>Actinomycetes</taxon>
        <taxon>Kitasatosporales</taxon>
        <taxon>Streptomycetaceae</taxon>
        <taxon>Actinacidiphila</taxon>
    </lineage>
</organism>